<accession>A0A6J4VFW7</accession>
<feature type="compositionally biased region" description="Basic and acidic residues" evidence="1">
    <location>
        <begin position="1"/>
        <end position="18"/>
    </location>
</feature>
<organism evidence="2">
    <name type="scientific">uncultured Thermomicrobiales bacterium</name>
    <dbReference type="NCBI Taxonomy" id="1645740"/>
    <lineage>
        <taxon>Bacteria</taxon>
        <taxon>Pseudomonadati</taxon>
        <taxon>Thermomicrobiota</taxon>
        <taxon>Thermomicrobia</taxon>
        <taxon>Thermomicrobiales</taxon>
        <taxon>environmental samples</taxon>
    </lineage>
</organism>
<feature type="non-terminal residue" evidence="2">
    <location>
        <position position="1"/>
    </location>
</feature>
<name>A0A6J4VFW7_9BACT</name>
<gene>
    <name evidence="2" type="ORF">AVDCRST_MAG19-3624</name>
</gene>
<dbReference type="EMBL" id="CADCWL010000202">
    <property type="protein sequence ID" value="CAA9578271.1"/>
    <property type="molecule type" value="Genomic_DNA"/>
</dbReference>
<proteinExistence type="predicted"/>
<dbReference type="AlphaFoldDB" id="A0A6J4VFW7"/>
<evidence type="ECO:0000256" key="1">
    <source>
        <dbReference type="SAM" id="MobiDB-lite"/>
    </source>
</evidence>
<protein>
    <submittedName>
        <fullName evidence="2">Uncharacterized protein</fullName>
    </submittedName>
</protein>
<evidence type="ECO:0000313" key="2">
    <source>
        <dbReference type="EMBL" id="CAA9578271.1"/>
    </source>
</evidence>
<reference evidence="2" key="1">
    <citation type="submission" date="2020-02" db="EMBL/GenBank/DDBJ databases">
        <authorList>
            <person name="Meier V. D."/>
        </authorList>
    </citation>
    <scope>NUCLEOTIDE SEQUENCE</scope>
    <source>
        <strain evidence="2">AVDCRST_MAG19</strain>
    </source>
</reference>
<feature type="region of interest" description="Disordered" evidence="1">
    <location>
        <begin position="1"/>
        <end position="58"/>
    </location>
</feature>
<sequence>GGSESKRLDPADDQRRGDWATPTSEPMPRVSGGCHPRPQAPGRGRLHRCVGGGGGDGV</sequence>
<feature type="non-terminal residue" evidence="2">
    <location>
        <position position="58"/>
    </location>
</feature>